<dbReference type="InterPro" id="IPR023976">
    <property type="entry name" value="CHP04031_Htur1727"/>
</dbReference>
<name>A0A4C2EMP9_9EURY</name>
<organism evidence="2 3">
    <name type="scientific">Haloarcula mannanilytica</name>
    <dbReference type="NCBI Taxonomy" id="2509225"/>
    <lineage>
        <taxon>Archaea</taxon>
        <taxon>Methanobacteriati</taxon>
        <taxon>Methanobacteriota</taxon>
        <taxon>Stenosarchaea group</taxon>
        <taxon>Halobacteria</taxon>
        <taxon>Halobacteriales</taxon>
        <taxon>Haloarculaceae</taxon>
        <taxon>Haloarcula</taxon>
    </lineage>
</organism>
<protein>
    <recommendedName>
        <fullName evidence="4">RSAM-partnered protein</fullName>
    </recommendedName>
</protein>
<evidence type="ECO:0008006" key="4">
    <source>
        <dbReference type="Google" id="ProtNLM"/>
    </source>
</evidence>
<accession>A0A4C2EMP9</accession>
<keyword evidence="3" id="KW-1185">Reference proteome</keyword>
<dbReference type="InterPro" id="IPR009359">
    <property type="entry name" value="PaaB"/>
</dbReference>
<evidence type="ECO:0000256" key="1">
    <source>
        <dbReference type="SAM" id="MobiDB-lite"/>
    </source>
</evidence>
<dbReference type="EMBL" id="BIXZ01000004">
    <property type="protein sequence ID" value="GCF14660.1"/>
    <property type="molecule type" value="Genomic_DNA"/>
</dbReference>
<dbReference type="RefSeq" id="WP_137684234.1">
    <property type="nucleotide sequence ID" value="NZ_BIXZ01000004.1"/>
</dbReference>
<gene>
    <name evidence="2" type="ORF">Harman_25950</name>
</gene>
<feature type="region of interest" description="Disordered" evidence="1">
    <location>
        <begin position="76"/>
        <end position="104"/>
    </location>
</feature>
<evidence type="ECO:0000313" key="2">
    <source>
        <dbReference type="EMBL" id="GCF14660.1"/>
    </source>
</evidence>
<dbReference type="Pfam" id="PF06243">
    <property type="entry name" value="PaaB"/>
    <property type="match status" value="1"/>
</dbReference>
<dbReference type="NCBIfam" id="TIGR04031">
    <property type="entry name" value="Htur_1727_fam"/>
    <property type="match status" value="1"/>
</dbReference>
<dbReference type="AlphaFoldDB" id="A0A4C2EMP9"/>
<proteinExistence type="predicted"/>
<comment type="caution">
    <text evidence="2">The sequence shown here is derived from an EMBL/GenBank/DDBJ whole genome shotgun (WGS) entry which is preliminary data.</text>
</comment>
<dbReference type="InterPro" id="IPR038693">
    <property type="entry name" value="PaaB_sf"/>
</dbReference>
<sequence>MEEFDHEVDAPRGATSREWEVFVREDTADPLTHVGSVSAPSVEIAREQAASLFARTAVTLWLCPADETQRYQRDAATLGTGKAGEDATMSVDEMESETLRGENR</sequence>
<dbReference type="Proteomes" id="UP000304382">
    <property type="component" value="Unassembled WGS sequence"/>
</dbReference>
<dbReference type="Gene3D" id="3.10.20.520">
    <property type="entry name" value="Phenylacetic acid degradation B"/>
    <property type="match status" value="1"/>
</dbReference>
<dbReference type="OrthoDB" id="168567at2157"/>
<reference evidence="2 3" key="1">
    <citation type="submission" date="2019-02" db="EMBL/GenBank/DDBJ databases">
        <title>Haloarcula mannanilyticum sp. nov., a mannan degrading haloarchaeon isolated from commercial salt.</title>
        <authorList>
            <person name="Enomoto S."/>
            <person name="Shimane Y."/>
            <person name="Kamekura M."/>
            <person name="Ito T."/>
            <person name="Moriya O."/>
            <person name="Ihara K."/>
            <person name="Takahashi-Ando N."/>
            <person name="Fukushima Y."/>
            <person name="Yoshida Y."/>
            <person name="Usama R."/>
            <person name="Takai K."/>
            <person name="Minegishi H."/>
        </authorList>
    </citation>
    <scope>NUCLEOTIDE SEQUENCE [LARGE SCALE GENOMIC DNA]</scope>
    <source>
        <strain evidence="2 3">MD130-1</strain>
    </source>
</reference>
<evidence type="ECO:0000313" key="3">
    <source>
        <dbReference type="Proteomes" id="UP000304382"/>
    </source>
</evidence>